<protein>
    <recommendedName>
        <fullName evidence="4">SOCS box domain-containing protein</fullName>
    </recommendedName>
</protein>
<dbReference type="Pfam" id="PF07525">
    <property type="entry name" value="SOCS_box"/>
    <property type="match status" value="1"/>
</dbReference>
<evidence type="ECO:0000259" key="4">
    <source>
        <dbReference type="Pfam" id="PF07525"/>
    </source>
</evidence>
<keyword evidence="1" id="KW-0677">Repeat</keyword>
<comment type="caution">
    <text evidence="5">The sequence shown here is derived from an EMBL/GenBank/DDBJ whole genome shotgun (WGS) entry which is preliminary data.</text>
</comment>
<organism evidence="5 6">
    <name type="scientific">Patella caerulea</name>
    <name type="common">Rayed Mediterranean limpet</name>
    <dbReference type="NCBI Taxonomy" id="87958"/>
    <lineage>
        <taxon>Eukaryota</taxon>
        <taxon>Metazoa</taxon>
        <taxon>Spiralia</taxon>
        <taxon>Lophotrochozoa</taxon>
        <taxon>Mollusca</taxon>
        <taxon>Gastropoda</taxon>
        <taxon>Patellogastropoda</taxon>
        <taxon>Patelloidea</taxon>
        <taxon>Patellidae</taxon>
        <taxon>Patella</taxon>
    </lineage>
</organism>
<evidence type="ECO:0000256" key="2">
    <source>
        <dbReference type="ARBA" id="ARBA00023043"/>
    </source>
</evidence>
<evidence type="ECO:0000313" key="5">
    <source>
        <dbReference type="EMBL" id="KAK6183480.1"/>
    </source>
</evidence>
<keyword evidence="2 3" id="KW-0040">ANK repeat</keyword>
<dbReference type="SUPFAM" id="SSF48403">
    <property type="entry name" value="Ankyrin repeat"/>
    <property type="match status" value="1"/>
</dbReference>
<dbReference type="PROSITE" id="PS50297">
    <property type="entry name" value="ANK_REP_REGION"/>
    <property type="match status" value="1"/>
</dbReference>
<dbReference type="PANTHER" id="PTHR24141">
    <property type="entry name" value="2-5A-DEPENDENT RIBONUCLEASE"/>
    <property type="match status" value="1"/>
</dbReference>
<evidence type="ECO:0000313" key="6">
    <source>
        <dbReference type="Proteomes" id="UP001347796"/>
    </source>
</evidence>
<dbReference type="PANTHER" id="PTHR24141:SF1">
    <property type="entry name" value="2-5A-DEPENDENT RIBONUCLEASE"/>
    <property type="match status" value="1"/>
</dbReference>
<proteinExistence type="predicted"/>
<dbReference type="PROSITE" id="PS50088">
    <property type="entry name" value="ANK_REPEAT"/>
    <property type="match status" value="1"/>
</dbReference>
<dbReference type="AlphaFoldDB" id="A0AAN8Q5Q7"/>
<dbReference type="Pfam" id="PF12796">
    <property type="entry name" value="Ank_2"/>
    <property type="match status" value="1"/>
</dbReference>
<dbReference type="SMART" id="SM00248">
    <property type="entry name" value="ANK"/>
    <property type="match status" value="2"/>
</dbReference>
<dbReference type="InterPro" id="IPR001496">
    <property type="entry name" value="SOCS_box"/>
</dbReference>
<accession>A0AAN8Q5Q7</accession>
<dbReference type="InterPro" id="IPR002110">
    <property type="entry name" value="Ankyrin_rpt"/>
</dbReference>
<dbReference type="GO" id="GO:0003723">
    <property type="term" value="F:RNA binding"/>
    <property type="evidence" value="ECO:0007669"/>
    <property type="project" value="TreeGrafter"/>
</dbReference>
<feature type="repeat" description="ANK" evidence="3">
    <location>
        <begin position="83"/>
        <end position="115"/>
    </location>
</feature>
<reference evidence="5 6" key="1">
    <citation type="submission" date="2024-01" db="EMBL/GenBank/DDBJ databases">
        <title>The genome of the rayed Mediterranean limpet Patella caerulea (Linnaeus, 1758).</title>
        <authorList>
            <person name="Anh-Thu Weber A."/>
            <person name="Halstead-Nussloch G."/>
        </authorList>
    </citation>
    <scope>NUCLEOTIDE SEQUENCE [LARGE SCALE GENOMIC DNA]</scope>
    <source>
        <strain evidence="5">AATW-2023a</strain>
        <tissue evidence="5">Whole specimen</tissue>
    </source>
</reference>
<keyword evidence="6" id="KW-1185">Reference proteome</keyword>
<feature type="domain" description="SOCS box" evidence="4">
    <location>
        <begin position="261"/>
        <end position="297"/>
    </location>
</feature>
<dbReference type="InterPro" id="IPR036770">
    <property type="entry name" value="Ankyrin_rpt-contain_sf"/>
</dbReference>
<sequence>MSDVKRLDVADIKLDDSTCEDETLVHAKRHDIHGGSEWALLHGYIPDHTNGTTALMQAVENENVVIVQQLLTNVSELHCGTNNGRTALMIAAGNGNRPILELLLEARVDVNSTDINGRSALQYVTVPKETAITHRSTDHKWINCLKLLLINGQNTSLDIKDESGRALMQSVMDTEQADLIWYLVTENCSLRGLDLKVDKHKFNFVDLLKLGQILFESGTPQCHVEMIFSETFENLTPDEREIIEKQWKWKSEEFQTFCRTRTLKTRCRREIRKSIGPGIRSKIGHIGLPKPLEDFILMKDIIPEAYFKLTLKDEDDTVIPVTDSKGQMISWFGLGYKLSRFYNECV</sequence>
<dbReference type="Gene3D" id="1.25.40.20">
    <property type="entry name" value="Ankyrin repeat-containing domain"/>
    <property type="match status" value="1"/>
</dbReference>
<evidence type="ECO:0000256" key="1">
    <source>
        <dbReference type="ARBA" id="ARBA00022737"/>
    </source>
</evidence>
<gene>
    <name evidence="5" type="ORF">SNE40_010956</name>
</gene>
<evidence type="ECO:0000256" key="3">
    <source>
        <dbReference type="PROSITE-ProRule" id="PRU00023"/>
    </source>
</evidence>
<dbReference type="GO" id="GO:0004540">
    <property type="term" value="F:RNA nuclease activity"/>
    <property type="evidence" value="ECO:0007669"/>
    <property type="project" value="TreeGrafter"/>
</dbReference>
<name>A0AAN8Q5Q7_PATCE</name>
<dbReference type="GO" id="GO:0006396">
    <property type="term" value="P:RNA processing"/>
    <property type="evidence" value="ECO:0007669"/>
    <property type="project" value="TreeGrafter"/>
</dbReference>
<dbReference type="EMBL" id="JAZGQO010000007">
    <property type="protein sequence ID" value="KAK6183480.1"/>
    <property type="molecule type" value="Genomic_DNA"/>
</dbReference>
<dbReference type="Proteomes" id="UP001347796">
    <property type="component" value="Unassembled WGS sequence"/>
</dbReference>